<evidence type="ECO:0000256" key="8">
    <source>
        <dbReference type="ARBA" id="ARBA00023065"/>
    </source>
</evidence>
<reference evidence="14" key="1">
    <citation type="submission" date="2016-10" db="EMBL/GenBank/DDBJ databases">
        <authorList>
            <person name="Varghese N."/>
            <person name="Submissions S."/>
        </authorList>
    </citation>
    <scope>NUCLEOTIDE SEQUENCE [LARGE SCALE GENOMIC DNA]</scope>
    <source>
        <strain evidence="14">DSM 45237</strain>
    </source>
</reference>
<comment type="similarity">
    <text evidence="2 11 12">Belongs to the ATPase A chain family.</text>
</comment>
<keyword evidence="5 11" id="KW-0812">Transmembrane</keyword>
<feature type="transmembrane region" description="Helical" evidence="11">
    <location>
        <begin position="239"/>
        <end position="257"/>
    </location>
</feature>
<keyword evidence="9 11" id="KW-0472">Membrane</keyword>
<organism evidence="13 14">
    <name type="scientific">Jiangella alba</name>
    <dbReference type="NCBI Taxonomy" id="561176"/>
    <lineage>
        <taxon>Bacteria</taxon>
        <taxon>Bacillati</taxon>
        <taxon>Actinomycetota</taxon>
        <taxon>Actinomycetes</taxon>
        <taxon>Jiangellales</taxon>
        <taxon>Jiangellaceae</taxon>
        <taxon>Jiangella</taxon>
    </lineage>
</organism>
<sequence>MSTRIVAESGFHSPGPADFEFPPLFGEGTFFTKPMLVIVLGTIAVGAFFYFAARRSTLVPGKLQFAGESVYGFVRDGIARDAIGREGIKYVPYLVTLFGFIAVLNISGIIPVLQLPATSKIAIPLFLALISWVIYNYVGIKRQGFGGYFKNMMFPPGVPKAIYPLLAPLEFFSTFIVRPFTLTLRLTFNMFAGHLVLLLTILGGEYLIFEYQGLVGVAAGSVSILFSIVLTFFEAFVQILQAYVFVLLSAIYIGGALSHEH</sequence>
<dbReference type="Proteomes" id="UP000181980">
    <property type="component" value="Unassembled WGS sequence"/>
</dbReference>
<feature type="transmembrane region" description="Helical" evidence="11">
    <location>
        <begin position="186"/>
        <end position="207"/>
    </location>
</feature>
<dbReference type="PANTHER" id="PTHR11410:SF0">
    <property type="entry name" value="ATP SYNTHASE SUBUNIT A"/>
    <property type="match status" value="1"/>
</dbReference>
<dbReference type="GO" id="GO:0045259">
    <property type="term" value="C:proton-transporting ATP synthase complex"/>
    <property type="evidence" value="ECO:0007669"/>
    <property type="project" value="UniProtKB-KW"/>
</dbReference>
<keyword evidence="10 11" id="KW-0066">ATP synthesis</keyword>
<dbReference type="STRING" id="561176.SAMN04488561_6277"/>
<feature type="transmembrane region" description="Helical" evidence="11">
    <location>
        <begin position="214"/>
        <end position="233"/>
    </location>
</feature>
<keyword evidence="6 11" id="KW-0375">Hydrogen ion transport</keyword>
<evidence type="ECO:0000256" key="2">
    <source>
        <dbReference type="ARBA" id="ARBA00006810"/>
    </source>
</evidence>
<dbReference type="GO" id="GO:0046933">
    <property type="term" value="F:proton-transporting ATP synthase activity, rotational mechanism"/>
    <property type="evidence" value="ECO:0007669"/>
    <property type="project" value="UniProtKB-UniRule"/>
</dbReference>
<name>A0A1H5PWG7_9ACTN</name>
<keyword evidence="7 11" id="KW-1133">Transmembrane helix</keyword>
<feature type="transmembrane region" description="Helical" evidence="11">
    <location>
        <begin position="90"/>
        <end position="115"/>
    </location>
</feature>
<dbReference type="PRINTS" id="PR00123">
    <property type="entry name" value="ATPASEA"/>
</dbReference>
<dbReference type="NCBIfam" id="TIGR01131">
    <property type="entry name" value="ATP_synt_6_or_A"/>
    <property type="match status" value="1"/>
</dbReference>
<dbReference type="CDD" id="cd00310">
    <property type="entry name" value="ATP-synt_Fo_a_6"/>
    <property type="match status" value="1"/>
</dbReference>
<dbReference type="Pfam" id="PF00119">
    <property type="entry name" value="ATP-synt_A"/>
    <property type="match status" value="1"/>
</dbReference>
<evidence type="ECO:0000256" key="1">
    <source>
        <dbReference type="ARBA" id="ARBA00004141"/>
    </source>
</evidence>
<accession>A0A1H5PWG7</accession>
<evidence type="ECO:0000256" key="11">
    <source>
        <dbReference type="HAMAP-Rule" id="MF_01393"/>
    </source>
</evidence>
<evidence type="ECO:0000313" key="14">
    <source>
        <dbReference type="Proteomes" id="UP000181980"/>
    </source>
</evidence>
<dbReference type="InterPro" id="IPR000568">
    <property type="entry name" value="ATP_synth_F0_asu"/>
</dbReference>
<evidence type="ECO:0000256" key="5">
    <source>
        <dbReference type="ARBA" id="ARBA00022692"/>
    </source>
</evidence>
<evidence type="ECO:0000256" key="9">
    <source>
        <dbReference type="ARBA" id="ARBA00023136"/>
    </source>
</evidence>
<evidence type="ECO:0000256" key="12">
    <source>
        <dbReference type="RuleBase" id="RU000483"/>
    </source>
</evidence>
<evidence type="ECO:0000256" key="6">
    <source>
        <dbReference type="ARBA" id="ARBA00022781"/>
    </source>
</evidence>
<gene>
    <name evidence="11" type="primary">atpB</name>
    <name evidence="13" type="ORF">SAMN04488561_6277</name>
</gene>
<dbReference type="SUPFAM" id="SSF81336">
    <property type="entry name" value="F1F0 ATP synthase subunit A"/>
    <property type="match status" value="1"/>
</dbReference>
<dbReference type="InterPro" id="IPR045083">
    <property type="entry name" value="ATP_synth_F0_asu_bact/mt"/>
</dbReference>
<proteinExistence type="inferred from homology"/>
<evidence type="ECO:0000256" key="3">
    <source>
        <dbReference type="ARBA" id="ARBA00022448"/>
    </source>
</evidence>
<keyword evidence="14" id="KW-1185">Reference proteome</keyword>
<comment type="function">
    <text evidence="11 12">Key component of the proton channel; it plays a direct role in the translocation of protons across the membrane.</text>
</comment>
<protein>
    <recommendedName>
        <fullName evidence="11 12">ATP synthase subunit a</fullName>
    </recommendedName>
    <alternativeName>
        <fullName evidence="11">ATP synthase F0 sector subunit a</fullName>
    </alternativeName>
    <alternativeName>
        <fullName evidence="11">F-ATPase subunit 6</fullName>
    </alternativeName>
</protein>
<dbReference type="OrthoDB" id="9809130at2"/>
<feature type="transmembrane region" description="Helical" evidence="11">
    <location>
        <begin position="35"/>
        <end position="53"/>
    </location>
</feature>
<dbReference type="Gene3D" id="1.20.120.220">
    <property type="entry name" value="ATP synthase, F0 complex, subunit A"/>
    <property type="match status" value="1"/>
</dbReference>
<comment type="subcellular location">
    <subcellularLocation>
        <location evidence="11 12">Cell membrane</location>
        <topology evidence="11 12">Multi-pass membrane protein</topology>
    </subcellularLocation>
    <subcellularLocation>
        <location evidence="1">Membrane</location>
        <topology evidence="1">Multi-pass membrane protein</topology>
    </subcellularLocation>
</comment>
<dbReference type="GO" id="GO:0005886">
    <property type="term" value="C:plasma membrane"/>
    <property type="evidence" value="ECO:0007669"/>
    <property type="project" value="UniProtKB-SubCell"/>
</dbReference>
<dbReference type="RefSeq" id="WP_069112207.1">
    <property type="nucleotide sequence ID" value="NZ_FNUC01000004.1"/>
</dbReference>
<evidence type="ECO:0000256" key="4">
    <source>
        <dbReference type="ARBA" id="ARBA00022547"/>
    </source>
</evidence>
<feature type="transmembrane region" description="Helical" evidence="11">
    <location>
        <begin position="121"/>
        <end position="140"/>
    </location>
</feature>
<dbReference type="AlphaFoldDB" id="A0A1H5PWG7"/>
<dbReference type="EMBL" id="FNUC01000004">
    <property type="protein sequence ID" value="SEF18193.1"/>
    <property type="molecule type" value="Genomic_DNA"/>
</dbReference>
<dbReference type="HAMAP" id="MF_01393">
    <property type="entry name" value="ATP_synth_a_bact"/>
    <property type="match status" value="1"/>
</dbReference>
<keyword evidence="8 11" id="KW-0406">Ion transport</keyword>
<evidence type="ECO:0000313" key="13">
    <source>
        <dbReference type="EMBL" id="SEF18193.1"/>
    </source>
</evidence>
<evidence type="ECO:0000256" key="10">
    <source>
        <dbReference type="ARBA" id="ARBA00023310"/>
    </source>
</evidence>
<dbReference type="InterPro" id="IPR035908">
    <property type="entry name" value="F0_ATP_A_sf"/>
</dbReference>
<evidence type="ECO:0000256" key="7">
    <source>
        <dbReference type="ARBA" id="ARBA00022989"/>
    </source>
</evidence>
<keyword evidence="4 11" id="KW-0138">CF(0)</keyword>
<feature type="transmembrane region" description="Helical" evidence="11">
    <location>
        <begin position="161"/>
        <end position="180"/>
    </location>
</feature>
<dbReference type="PANTHER" id="PTHR11410">
    <property type="entry name" value="ATP SYNTHASE SUBUNIT A"/>
    <property type="match status" value="1"/>
</dbReference>
<keyword evidence="11" id="KW-1003">Cell membrane</keyword>
<keyword evidence="3 11" id="KW-0813">Transport</keyword>